<gene>
    <name evidence="2" type="ORF">M8C21_021806</name>
</gene>
<feature type="compositionally biased region" description="Basic residues" evidence="1">
    <location>
        <begin position="592"/>
        <end position="604"/>
    </location>
</feature>
<evidence type="ECO:0000313" key="3">
    <source>
        <dbReference type="Proteomes" id="UP001206925"/>
    </source>
</evidence>
<dbReference type="Proteomes" id="UP001206925">
    <property type="component" value="Unassembled WGS sequence"/>
</dbReference>
<feature type="region of interest" description="Disordered" evidence="1">
    <location>
        <begin position="254"/>
        <end position="274"/>
    </location>
</feature>
<dbReference type="PANTHER" id="PTHR34536:SF16">
    <property type="entry name" value="BTZ DOMAIN-CONTAINING PROTEIN"/>
    <property type="match status" value="1"/>
</dbReference>
<accession>A0AAD5BR20</accession>
<comment type="caution">
    <text evidence="2">The sequence shown here is derived from an EMBL/GenBank/DDBJ whole genome shotgun (WGS) entry which is preliminary data.</text>
</comment>
<reference evidence="2" key="1">
    <citation type="submission" date="2022-06" db="EMBL/GenBank/DDBJ databases">
        <title>Uncovering the hologenomic basis of an extraordinary plant invasion.</title>
        <authorList>
            <person name="Bieker V.C."/>
            <person name="Martin M.D."/>
            <person name="Gilbert T."/>
            <person name="Hodgins K."/>
            <person name="Battlay P."/>
            <person name="Petersen B."/>
            <person name="Wilson J."/>
        </authorList>
    </citation>
    <scope>NUCLEOTIDE SEQUENCE</scope>
    <source>
        <strain evidence="2">AA19_3_7</strain>
        <tissue evidence="2">Leaf</tissue>
    </source>
</reference>
<dbReference type="PANTHER" id="PTHR34536">
    <property type="entry name" value="DENTIN SIALOPHOSPHOPROTEIN-LIKE PROTEIN"/>
    <property type="match status" value="1"/>
</dbReference>
<evidence type="ECO:0000256" key="1">
    <source>
        <dbReference type="SAM" id="MobiDB-lite"/>
    </source>
</evidence>
<feature type="region of interest" description="Disordered" evidence="1">
    <location>
        <begin position="61"/>
        <end position="84"/>
    </location>
</feature>
<name>A0AAD5BR20_AMBAR</name>
<sequence>MELHLLNYINVDMNWTVLRKGRTTMTRCPRKSVARIFEFVGVERKKKRKLAHRSTSLSPQTLCINGEVGPSPGPQTPSVQFEDSGQRFRANSLSHSVKRKSKARLRNSKVLKRTNKKVLGLDDFSGIELLAAVACSRLIHDNADRVEEFFVSKEHTTPPGISLCSVDVKDAESNGSSIGKEVDEKKVVVSKELRLHWDLNTVMDEWKEPCDDLLIEPRLSVKDDAAISLAPLTENCNNGLIEDLEVMSTKKISIKTSDGESSASKSDVVDDSLTHPGKCEDFSSSTTSVKMEQNVVNCKAERIDNPLVHSYSKDVAHDSDQHPVSEEAMQDFCYNNIATDHVTECCGSNVTQEEQGHMAEGYSEDKLQAGYDSPFEDGELRELIGKTEKETVHESSNKICKDDLGTIEHPLSEKSDHGHTTVDQTSLLGKESVSNDEIKLGVQVDAFERPYSDKSRKYYFEKKDGNDNVISLVGGNLLQKPFDASRNGEYVQRNRSSTSGDFSLRVWDLKSHRSLDSNYSRNYNSRGSGYRTYDRRPSPSERNDGHGCYRGPLPARSHSRDRYRFHTQEYRDPKPCYLERKRFSPNFNQHGMRSRPRSRSRSRSRSQSPIAWHFQKRKNIETSNSVEDETVSRSGHVSPERSSKCFDDRRFRDGRFRDNRQPSFTIKQRFDPLGYPERLKSNDYYRRPARFQQMTGYKYKDKQ</sequence>
<feature type="compositionally biased region" description="Basic and acidic residues" evidence="1">
    <location>
        <begin position="532"/>
        <end position="547"/>
    </location>
</feature>
<organism evidence="2 3">
    <name type="scientific">Ambrosia artemisiifolia</name>
    <name type="common">Common ragweed</name>
    <dbReference type="NCBI Taxonomy" id="4212"/>
    <lineage>
        <taxon>Eukaryota</taxon>
        <taxon>Viridiplantae</taxon>
        <taxon>Streptophyta</taxon>
        <taxon>Embryophyta</taxon>
        <taxon>Tracheophyta</taxon>
        <taxon>Spermatophyta</taxon>
        <taxon>Magnoliopsida</taxon>
        <taxon>eudicotyledons</taxon>
        <taxon>Gunneridae</taxon>
        <taxon>Pentapetalae</taxon>
        <taxon>asterids</taxon>
        <taxon>campanulids</taxon>
        <taxon>Asterales</taxon>
        <taxon>Asteraceae</taxon>
        <taxon>Asteroideae</taxon>
        <taxon>Heliantheae alliance</taxon>
        <taxon>Heliantheae</taxon>
        <taxon>Ambrosia</taxon>
    </lineage>
</organism>
<dbReference type="EMBL" id="JAMZMK010011335">
    <property type="protein sequence ID" value="KAI7727694.1"/>
    <property type="molecule type" value="Genomic_DNA"/>
</dbReference>
<evidence type="ECO:0000313" key="2">
    <source>
        <dbReference type="EMBL" id="KAI7727694.1"/>
    </source>
</evidence>
<protein>
    <submittedName>
        <fullName evidence="2">Uncharacterized protein</fullName>
    </submittedName>
</protein>
<feature type="region of interest" description="Disordered" evidence="1">
    <location>
        <begin position="517"/>
        <end position="563"/>
    </location>
</feature>
<dbReference type="AlphaFoldDB" id="A0AAD5BR20"/>
<feature type="compositionally biased region" description="Low complexity" evidence="1">
    <location>
        <begin position="517"/>
        <end position="531"/>
    </location>
</feature>
<keyword evidence="3" id="KW-1185">Reference proteome</keyword>
<feature type="region of interest" description="Disordered" evidence="1">
    <location>
        <begin position="576"/>
        <end position="645"/>
    </location>
</feature>
<proteinExistence type="predicted"/>